<keyword evidence="2" id="KW-1185">Reference proteome</keyword>
<feature type="non-terminal residue" evidence="1">
    <location>
        <position position="51"/>
    </location>
</feature>
<evidence type="ECO:0000313" key="1">
    <source>
        <dbReference type="EMBL" id="KAH9312895.1"/>
    </source>
</evidence>
<gene>
    <name evidence="1" type="ORF">KI387_027930</name>
</gene>
<comment type="caution">
    <text evidence="1">The sequence shown here is derived from an EMBL/GenBank/DDBJ whole genome shotgun (WGS) entry which is preliminary data.</text>
</comment>
<dbReference type="AlphaFoldDB" id="A0AA38FYK0"/>
<organism evidence="1 2">
    <name type="scientific">Taxus chinensis</name>
    <name type="common">Chinese yew</name>
    <name type="synonym">Taxus wallichiana var. chinensis</name>
    <dbReference type="NCBI Taxonomy" id="29808"/>
    <lineage>
        <taxon>Eukaryota</taxon>
        <taxon>Viridiplantae</taxon>
        <taxon>Streptophyta</taxon>
        <taxon>Embryophyta</taxon>
        <taxon>Tracheophyta</taxon>
        <taxon>Spermatophyta</taxon>
        <taxon>Pinopsida</taxon>
        <taxon>Pinidae</taxon>
        <taxon>Conifers II</taxon>
        <taxon>Cupressales</taxon>
        <taxon>Taxaceae</taxon>
        <taxon>Taxus</taxon>
    </lineage>
</organism>
<feature type="non-terminal residue" evidence="1">
    <location>
        <position position="1"/>
    </location>
</feature>
<reference evidence="1 2" key="1">
    <citation type="journal article" date="2021" name="Nat. Plants">
        <title>The Taxus genome provides insights into paclitaxel biosynthesis.</title>
        <authorList>
            <person name="Xiong X."/>
            <person name="Gou J."/>
            <person name="Liao Q."/>
            <person name="Li Y."/>
            <person name="Zhou Q."/>
            <person name="Bi G."/>
            <person name="Li C."/>
            <person name="Du R."/>
            <person name="Wang X."/>
            <person name="Sun T."/>
            <person name="Guo L."/>
            <person name="Liang H."/>
            <person name="Lu P."/>
            <person name="Wu Y."/>
            <person name="Zhang Z."/>
            <person name="Ro D.K."/>
            <person name="Shang Y."/>
            <person name="Huang S."/>
            <person name="Yan J."/>
        </authorList>
    </citation>
    <scope>NUCLEOTIDE SEQUENCE [LARGE SCALE GENOMIC DNA]</scope>
    <source>
        <strain evidence="1">Ta-2019</strain>
    </source>
</reference>
<accession>A0AA38FYK0</accession>
<evidence type="ECO:0000313" key="2">
    <source>
        <dbReference type="Proteomes" id="UP000824469"/>
    </source>
</evidence>
<protein>
    <submittedName>
        <fullName evidence="1">Uncharacterized protein</fullName>
    </submittedName>
</protein>
<proteinExistence type="predicted"/>
<dbReference type="Proteomes" id="UP000824469">
    <property type="component" value="Unassembled WGS sequence"/>
</dbReference>
<sequence length="51" mass="5097">GQLATTQGQVTGLQGFDSSTDINYYPTGLDTGIGIDSRADSGSSTSTGLNA</sequence>
<name>A0AA38FYK0_TAXCH</name>
<dbReference type="EMBL" id="JAHRHJ020000006">
    <property type="protein sequence ID" value="KAH9312895.1"/>
    <property type="molecule type" value="Genomic_DNA"/>
</dbReference>